<dbReference type="InterPro" id="IPR036271">
    <property type="entry name" value="Tet_transcr_reg_TetR-rel_C_sf"/>
</dbReference>
<dbReference type="RefSeq" id="WP_209467497.1">
    <property type="nucleotide sequence ID" value="NZ_JAGGLG010000027.1"/>
</dbReference>
<dbReference type="PANTHER" id="PTHR30055">
    <property type="entry name" value="HTH-TYPE TRANSCRIPTIONAL REGULATOR RUTR"/>
    <property type="match status" value="1"/>
</dbReference>
<feature type="DNA-binding region" description="H-T-H motif" evidence="2">
    <location>
        <begin position="25"/>
        <end position="44"/>
    </location>
</feature>
<dbReference type="PROSITE" id="PS01081">
    <property type="entry name" value="HTH_TETR_1"/>
    <property type="match status" value="1"/>
</dbReference>
<dbReference type="SUPFAM" id="SSF48498">
    <property type="entry name" value="Tetracyclin repressor-like, C-terminal domain"/>
    <property type="match status" value="1"/>
</dbReference>
<protein>
    <submittedName>
        <fullName evidence="4">AcrR family transcriptional regulator</fullName>
    </submittedName>
</protein>
<dbReference type="PRINTS" id="PR00455">
    <property type="entry name" value="HTHTETR"/>
</dbReference>
<dbReference type="Gene3D" id="1.10.357.10">
    <property type="entry name" value="Tetracycline Repressor, domain 2"/>
    <property type="match status" value="1"/>
</dbReference>
<reference evidence="4 5" key="1">
    <citation type="submission" date="2021-03" db="EMBL/GenBank/DDBJ databases">
        <title>Genomic Encyclopedia of Type Strains, Phase IV (KMG-IV): sequencing the most valuable type-strain genomes for metagenomic binning, comparative biology and taxonomic classification.</title>
        <authorList>
            <person name="Goeker M."/>
        </authorList>
    </citation>
    <scope>NUCLEOTIDE SEQUENCE [LARGE SCALE GENOMIC DNA]</scope>
    <source>
        <strain evidence="4 5">DSM 27138</strain>
    </source>
</reference>
<dbReference type="PANTHER" id="PTHR30055:SF226">
    <property type="entry name" value="HTH-TYPE TRANSCRIPTIONAL REGULATOR PKSA"/>
    <property type="match status" value="1"/>
</dbReference>
<evidence type="ECO:0000313" key="5">
    <source>
        <dbReference type="Proteomes" id="UP001519289"/>
    </source>
</evidence>
<feature type="domain" description="HTH tetR-type" evidence="3">
    <location>
        <begin position="2"/>
        <end position="62"/>
    </location>
</feature>
<evidence type="ECO:0000313" key="4">
    <source>
        <dbReference type="EMBL" id="MBP2019386.1"/>
    </source>
</evidence>
<dbReference type="SUPFAM" id="SSF46689">
    <property type="entry name" value="Homeodomain-like"/>
    <property type="match status" value="1"/>
</dbReference>
<dbReference type="PROSITE" id="PS50977">
    <property type="entry name" value="HTH_TETR_2"/>
    <property type="match status" value="1"/>
</dbReference>
<dbReference type="Pfam" id="PF00440">
    <property type="entry name" value="TetR_N"/>
    <property type="match status" value="1"/>
</dbReference>
<proteinExistence type="predicted"/>
<dbReference type="InterPro" id="IPR001647">
    <property type="entry name" value="HTH_TetR"/>
</dbReference>
<accession>A0ABS4JWM6</accession>
<gene>
    <name evidence="4" type="ORF">J2Z79_002825</name>
</gene>
<dbReference type="InterPro" id="IPR050109">
    <property type="entry name" value="HTH-type_TetR-like_transc_reg"/>
</dbReference>
<dbReference type="InterPro" id="IPR009057">
    <property type="entry name" value="Homeodomain-like_sf"/>
</dbReference>
<dbReference type="EMBL" id="JAGGLG010000027">
    <property type="protein sequence ID" value="MBP2019386.1"/>
    <property type="molecule type" value="Genomic_DNA"/>
</dbReference>
<evidence type="ECO:0000259" key="3">
    <source>
        <dbReference type="PROSITE" id="PS50977"/>
    </source>
</evidence>
<organism evidence="4 5">
    <name type="scientific">Symbiobacterium terraclitae</name>
    <dbReference type="NCBI Taxonomy" id="557451"/>
    <lineage>
        <taxon>Bacteria</taxon>
        <taxon>Bacillati</taxon>
        <taxon>Bacillota</taxon>
        <taxon>Clostridia</taxon>
        <taxon>Eubacteriales</taxon>
        <taxon>Symbiobacteriaceae</taxon>
        <taxon>Symbiobacterium</taxon>
    </lineage>
</organism>
<dbReference type="InterPro" id="IPR023772">
    <property type="entry name" value="DNA-bd_HTH_TetR-type_CS"/>
</dbReference>
<keyword evidence="5" id="KW-1185">Reference proteome</keyword>
<keyword evidence="1 2" id="KW-0238">DNA-binding</keyword>
<dbReference type="Proteomes" id="UP001519289">
    <property type="component" value="Unassembled WGS sequence"/>
</dbReference>
<evidence type="ECO:0000256" key="1">
    <source>
        <dbReference type="ARBA" id="ARBA00023125"/>
    </source>
</evidence>
<evidence type="ECO:0000256" key="2">
    <source>
        <dbReference type="PROSITE-ProRule" id="PRU00335"/>
    </source>
</evidence>
<sequence>METTRRRILDAALHLISERGYNGATTAEIARRAGVAEGTIYRYFKDKKELFVACVEPVVQEALSRERALPRTGNVRDLLRLRIRELVQVMRENQDVFNVLFTEGRFHPEIGDFLLQQVVSAFTDEDRAAFAQAVRAGAIRPPHPMILTVGLAGAIWAMLQVGQCVPPAFAGMLSPDWYDRLDEDVADFFTDAILAPGTV</sequence>
<dbReference type="Gene3D" id="1.10.10.60">
    <property type="entry name" value="Homeodomain-like"/>
    <property type="match status" value="1"/>
</dbReference>
<name>A0ABS4JWM6_9FIRM</name>
<comment type="caution">
    <text evidence="4">The sequence shown here is derived from an EMBL/GenBank/DDBJ whole genome shotgun (WGS) entry which is preliminary data.</text>
</comment>